<evidence type="ECO:0000313" key="1">
    <source>
        <dbReference type="EMBL" id="CAB4143279.1"/>
    </source>
</evidence>
<evidence type="ECO:0000313" key="2">
    <source>
        <dbReference type="EMBL" id="CAB4162739.1"/>
    </source>
</evidence>
<reference evidence="1" key="1">
    <citation type="submission" date="2020-04" db="EMBL/GenBank/DDBJ databases">
        <authorList>
            <person name="Chiriac C."/>
            <person name="Salcher M."/>
            <person name="Ghai R."/>
            <person name="Kavagutti S V."/>
        </authorList>
    </citation>
    <scope>NUCLEOTIDE SEQUENCE</scope>
</reference>
<dbReference type="EMBL" id="LR796737">
    <property type="protein sequence ID" value="CAB4162739.1"/>
    <property type="molecule type" value="Genomic_DNA"/>
</dbReference>
<accession>A0A6J5MHZ6</accession>
<evidence type="ECO:0008006" key="3">
    <source>
        <dbReference type="Google" id="ProtNLM"/>
    </source>
</evidence>
<dbReference type="Gene3D" id="2.60.120.620">
    <property type="entry name" value="q2cbj1_9rhob like domain"/>
    <property type="match status" value="1"/>
</dbReference>
<name>A0A6J5MHZ6_9CAUD</name>
<dbReference type="EMBL" id="LR796418">
    <property type="protein sequence ID" value="CAB4143279.1"/>
    <property type="molecule type" value="Genomic_DNA"/>
</dbReference>
<protein>
    <recommendedName>
        <fullName evidence="3">Oxoglutarate/iron-dependent dioxygenase</fullName>
    </recommendedName>
</protein>
<organism evidence="1">
    <name type="scientific">uncultured Caudovirales phage</name>
    <dbReference type="NCBI Taxonomy" id="2100421"/>
    <lineage>
        <taxon>Viruses</taxon>
        <taxon>Duplodnaviria</taxon>
        <taxon>Heunggongvirae</taxon>
        <taxon>Uroviricota</taxon>
        <taxon>Caudoviricetes</taxon>
        <taxon>Peduoviridae</taxon>
        <taxon>Maltschvirus</taxon>
        <taxon>Maltschvirus maltsch</taxon>
    </lineage>
</organism>
<proteinExistence type="predicted"/>
<gene>
    <name evidence="1" type="ORF">UFOVP436_104</name>
    <name evidence="2" type="ORF">UFOVP784_104</name>
</gene>
<sequence length="211" mass="24120">MIVIDDFIKDNNLLLEIESDQNFFPESIGSGGYTGKFMFWDGWWKSPANTTRKKIVQKIWENNLPLNHDDICGFEYWTRTYNVGEYIGIHFDEDGFLYRDKKIFKGTTIGCVYYPHTNVNVVGGFLEIHPSVIKDETPNALEKDSINALVVPIEERERIACKPNRLVIFDGGHTVHNTTPIISGAKTILGINVWHKDSPPSALNTGEFYYE</sequence>